<dbReference type="Pfam" id="PF04358">
    <property type="entry name" value="DsrC"/>
    <property type="match status" value="1"/>
</dbReference>
<comment type="similarity">
    <text evidence="3">Belongs to the dsrC/tusE family.</text>
</comment>
<dbReference type="GO" id="GO:0016740">
    <property type="term" value="F:transferase activity"/>
    <property type="evidence" value="ECO:0007669"/>
    <property type="project" value="UniProtKB-KW"/>
</dbReference>
<accession>B3PET7</accession>
<dbReference type="SUPFAM" id="SSF69721">
    <property type="entry name" value="DsrC, the gamma subunit of dissimilatory sulfite reductase"/>
    <property type="match status" value="1"/>
</dbReference>
<evidence type="ECO:0000256" key="4">
    <source>
        <dbReference type="PIRSR" id="PIRSR006223-50"/>
    </source>
</evidence>
<dbReference type="AlphaFoldDB" id="B3PET7"/>
<dbReference type="GO" id="GO:0002143">
    <property type="term" value="P:tRNA wobble position uridine thiolation"/>
    <property type="evidence" value="ECO:0007669"/>
    <property type="project" value="TreeGrafter"/>
</dbReference>
<dbReference type="STRING" id="498211.CJA_1661"/>
<sequence>MIIAVFKAGTEMSFVVNNLEIPTDDDGYLLNLADWTPQVAEALAEQEQLVLTQAHWEILNLLRDFYRTYELSPAMRALVKHTAKTLGEEKGRSLYLLQLFPPSPAKIASKIAGLPRPTNCL</sequence>
<dbReference type="EMBL" id="CP000934">
    <property type="protein sequence ID" value="ACE85733.1"/>
    <property type="molecule type" value="Genomic_DNA"/>
</dbReference>
<keyword evidence="6" id="KW-1185">Reference proteome</keyword>
<dbReference type="Proteomes" id="UP000001036">
    <property type="component" value="Chromosome"/>
</dbReference>
<dbReference type="InterPro" id="IPR043163">
    <property type="entry name" value="DsrC-like_N"/>
</dbReference>
<dbReference type="PANTHER" id="PTHR37010:SF1">
    <property type="entry name" value="SULFURTRANSFERASE TUSE"/>
    <property type="match status" value="1"/>
</dbReference>
<proteinExistence type="inferred from homology"/>
<dbReference type="InterPro" id="IPR025526">
    <property type="entry name" value="DsrC-like_dom_sf"/>
</dbReference>
<dbReference type="PIRSF" id="PIRSF006223">
    <property type="entry name" value="DsrC_TusE"/>
    <property type="match status" value="1"/>
</dbReference>
<evidence type="ECO:0000313" key="6">
    <source>
        <dbReference type="Proteomes" id="UP000001036"/>
    </source>
</evidence>
<dbReference type="HOGENOM" id="CLU_153199_1_0_6"/>
<name>B3PET7_CELJU</name>
<dbReference type="Gene3D" id="1.10.10.370">
    <property type="entry name" value="DsrC-like protein, C-terminal domain"/>
    <property type="match status" value="1"/>
</dbReference>
<protein>
    <recommendedName>
        <fullName evidence="3">Sulfurtransferase</fullName>
        <ecNumber evidence="3">2.8.1.-</ecNumber>
    </recommendedName>
</protein>
<dbReference type="eggNOG" id="COG2920">
    <property type="taxonomic scope" value="Bacteria"/>
</dbReference>
<dbReference type="InterPro" id="IPR007453">
    <property type="entry name" value="DsrC/TusE"/>
</dbReference>
<dbReference type="NCBIfam" id="TIGR03342">
    <property type="entry name" value="dsrC_tusE_dsvC"/>
    <property type="match status" value="1"/>
</dbReference>
<evidence type="ECO:0000256" key="3">
    <source>
        <dbReference type="PIRNR" id="PIRNR006223"/>
    </source>
</evidence>
<comment type="function">
    <text evidence="3">Part of a sulfur-relay system.</text>
</comment>
<keyword evidence="3" id="KW-0808">Transferase</keyword>
<comment type="subcellular location">
    <subcellularLocation>
        <location evidence="1">Cytoplasm</location>
    </subcellularLocation>
</comment>
<evidence type="ECO:0000313" key="5">
    <source>
        <dbReference type="EMBL" id="ACE85733.1"/>
    </source>
</evidence>
<dbReference type="PANTHER" id="PTHR37010">
    <property type="entry name" value="SULFURTRANSFERASE TUSE"/>
    <property type="match status" value="1"/>
</dbReference>
<feature type="active site" description="Cysteine persulfide intermediate" evidence="4">
    <location>
        <position position="120"/>
    </location>
</feature>
<dbReference type="GO" id="GO:0097163">
    <property type="term" value="F:sulfur carrier activity"/>
    <property type="evidence" value="ECO:0007669"/>
    <property type="project" value="TreeGrafter"/>
</dbReference>
<dbReference type="GO" id="GO:0005737">
    <property type="term" value="C:cytoplasm"/>
    <property type="evidence" value="ECO:0007669"/>
    <property type="project" value="UniProtKB-SubCell"/>
</dbReference>
<keyword evidence="2" id="KW-0963">Cytoplasm</keyword>
<dbReference type="Gene3D" id="3.30.1420.10">
    <property type="match status" value="1"/>
</dbReference>
<dbReference type="EC" id="2.8.1.-" evidence="3"/>
<gene>
    <name evidence="5" type="ordered locus">CJA_1661</name>
</gene>
<evidence type="ECO:0000256" key="2">
    <source>
        <dbReference type="ARBA" id="ARBA00022490"/>
    </source>
</evidence>
<dbReference type="InterPro" id="IPR042072">
    <property type="entry name" value="DsrC-like_C"/>
</dbReference>
<evidence type="ECO:0000256" key="1">
    <source>
        <dbReference type="ARBA" id="ARBA00004496"/>
    </source>
</evidence>
<reference evidence="5 6" key="1">
    <citation type="journal article" date="2008" name="J. Bacteriol.">
        <title>Insights into plant cell wall degradation from the genome sequence of the soil bacterium Cellvibrio japonicus.</title>
        <authorList>
            <person name="Deboy R.T."/>
            <person name="Mongodin E.F."/>
            <person name="Fouts D.E."/>
            <person name="Tailford L.E."/>
            <person name="Khouri H."/>
            <person name="Emerson J.B."/>
            <person name="Mohamoud Y."/>
            <person name="Watkins K."/>
            <person name="Henrissat B."/>
            <person name="Gilbert H.J."/>
            <person name="Nelson K.E."/>
        </authorList>
    </citation>
    <scope>NUCLEOTIDE SEQUENCE [LARGE SCALE GENOMIC DNA]</scope>
    <source>
        <strain evidence="5 6">Ueda107</strain>
    </source>
</reference>
<organism evidence="5 6">
    <name type="scientific">Cellvibrio japonicus (strain Ueda107)</name>
    <name type="common">Pseudomonas fluorescens subsp. cellulosa</name>
    <dbReference type="NCBI Taxonomy" id="498211"/>
    <lineage>
        <taxon>Bacteria</taxon>
        <taxon>Pseudomonadati</taxon>
        <taxon>Pseudomonadota</taxon>
        <taxon>Gammaproteobacteria</taxon>
        <taxon>Cellvibrionales</taxon>
        <taxon>Cellvibrionaceae</taxon>
        <taxon>Cellvibrio</taxon>
    </lineage>
</organism>
<dbReference type="KEGG" id="cja:CJA_1661"/>